<dbReference type="GO" id="GO:0008233">
    <property type="term" value="F:peptidase activity"/>
    <property type="evidence" value="ECO:0007669"/>
    <property type="project" value="UniProtKB-KW"/>
</dbReference>
<evidence type="ECO:0000256" key="1">
    <source>
        <dbReference type="ARBA" id="ARBA00007447"/>
    </source>
</evidence>
<evidence type="ECO:0000313" key="5">
    <source>
        <dbReference type="EnsemblPlants" id="Kaladp0018s0002.1.v1.1.CDS.1"/>
    </source>
</evidence>
<comment type="similarity">
    <text evidence="1">Belongs to the peptidase A1 family.</text>
</comment>
<dbReference type="InterPro" id="IPR051708">
    <property type="entry name" value="Plant_Aspart_Prot_A1"/>
</dbReference>
<proteinExistence type="inferred from homology"/>
<dbReference type="OMA" id="DANNINC"/>
<sequence>MYAWHAESSAKIGRLLHNGNDIFSRKQPGNCFGISQVIIPLIHCLCGLLWSSVVSTSSKTPSRRFVAKLIHRDSIFSPYYNPDHSIYGRAELARTSSTARFAESSLMTYDYQAEVLAELSSSLFMARISFGEPPVPQLVAVDTASTLLWIQCLPCSKCLYQLEPIFDLAKSSTYKNIPCNFPECTDFPIHHCDRLNNCMFSVIYMDGTNSHGFLSLEQVTIATSNDGLTSIPRTVFGCANC</sequence>
<dbReference type="PANTHER" id="PTHR47967:SF14">
    <property type="entry name" value="EUKARYOTIC ASPARTYL PROTEASE FAMILY PROTEIN"/>
    <property type="match status" value="1"/>
</dbReference>
<dbReference type="EnsemblPlants" id="Kaladp0018s0002.1.v1.1">
    <property type="protein sequence ID" value="Kaladp0018s0002.1.v1.1.CDS.1"/>
    <property type="gene ID" value="Kaladp0018s0002.v1.1"/>
</dbReference>
<accession>A0A7N0T1A7</accession>
<evidence type="ECO:0000313" key="6">
    <source>
        <dbReference type="Proteomes" id="UP000594263"/>
    </source>
</evidence>
<evidence type="ECO:0000256" key="2">
    <source>
        <dbReference type="ARBA" id="ARBA00022670"/>
    </source>
</evidence>
<dbReference type="InterPro" id="IPR033121">
    <property type="entry name" value="PEPTIDASE_A1"/>
</dbReference>
<dbReference type="InterPro" id="IPR032861">
    <property type="entry name" value="TAXi_N"/>
</dbReference>
<dbReference type="GO" id="GO:0006508">
    <property type="term" value="P:proteolysis"/>
    <property type="evidence" value="ECO:0007669"/>
    <property type="project" value="UniProtKB-KW"/>
</dbReference>
<dbReference type="PROSITE" id="PS51767">
    <property type="entry name" value="PEPTIDASE_A1"/>
    <property type="match status" value="1"/>
</dbReference>
<dbReference type="CDD" id="cd05471">
    <property type="entry name" value="pepsin_like"/>
    <property type="match status" value="1"/>
</dbReference>
<evidence type="ECO:0000256" key="3">
    <source>
        <dbReference type="ARBA" id="ARBA00022801"/>
    </source>
</evidence>
<name>A0A7N0T1A7_KALFE</name>
<feature type="domain" description="Peptidase A1" evidence="4">
    <location>
        <begin position="124"/>
        <end position="241"/>
    </location>
</feature>
<keyword evidence="2" id="KW-0645">Protease</keyword>
<dbReference type="Proteomes" id="UP000594263">
    <property type="component" value="Unplaced"/>
</dbReference>
<evidence type="ECO:0000259" key="4">
    <source>
        <dbReference type="PROSITE" id="PS51767"/>
    </source>
</evidence>
<dbReference type="Pfam" id="PF14543">
    <property type="entry name" value="TAXi_N"/>
    <property type="match status" value="1"/>
</dbReference>
<reference evidence="5" key="1">
    <citation type="submission" date="2021-01" db="UniProtKB">
        <authorList>
            <consortium name="EnsemblPlants"/>
        </authorList>
    </citation>
    <scope>IDENTIFICATION</scope>
</reference>
<dbReference type="InterPro" id="IPR034164">
    <property type="entry name" value="Pepsin-like_dom"/>
</dbReference>
<keyword evidence="3" id="KW-0378">Hydrolase</keyword>
<organism evidence="5 6">
    <name type="scientific">Kalanchoe fedtschenkoi</name>
    <name type="common">Lavender scallops</name>
    <name type="synonym">South American air plant</name>
    <dbReference type="NCBI Taxonomy" id="63787"/>
    <lineage>
        <taxon>Eukaryota</taxon>
        <taxon>Viridiplantae</taxon>
        <taxon>Streptophyta</taxon>
        <taxon>Embryophyta</taxon>
        <taxon>Tracheophyta</taxon>
        <taxon>Spermatophyta</taxon>
        <taxon>Magnoliopsida</taxon>
        <taxon>eudicotyledons</taxon>
        <taxon>Gunneridae</taxon>
        <taxon>Pentapetalae</taxon>
        <taxon>Saxifragales</taxon>
        <taxon>Crassulaceae</taxon>
        <taxon>Kalanchoe</taxon>
    </lineage>
</organism>
<protein>
    <recommendedName>
        <fullName evidence="4">Peptidase A1 domain-containing protein</fullName>
    </recommendedName>
</protein>
<dbReference type="SUPFAM" id="SSF50630">
    <property type="entry name" value="Acid proteases"/>
    <property type="match status" value="1"/>
</dbReference>
<dbReference type="PANTHER" id="PTHR47967">
    <property type="entry name" value="OS07G0603500 PROTEIN-RELATED"/>
    <property type="match status" value="1"/>
</dbReference>
<dbReference type="Gene3D" id="2.40.70.10">
    <property type="entry name" value="Acid Proteases"/>
    <property type="match status" value="1"/>
</dbReference>
<dbReference type="Gramene" id="Kaladp0018s0002.1.v1.1">
    <property type="protein sequence ID" value="Kaladp0018s0002.1.v1.1.CDS.1"/>
    <property type="gene ID" value="Kaladp0018s0002.v1.1"/>
</dbReference>
<dbReference type="GO" id="GO:0005576">
    <property type="term" value="C:extracellular region"/>
    <property type="evidence" value="ECO:0007669"/>
    <property type="project" value="TreeGrafter"/>
</dbReference>
<dbReference type="AlphaFoldDB" id="A0A7N0T1A7"/>
<dbReference type="InterPro" id="IPR021109">
    <property type="entry name" value="Peptidase_aspartic_dom_sf"/>
</dbReference>
<keyword evidence="6" id="KW-1185">Reference proteome</keyword>